<evidence type="ECO:0000313" key="4">
    <source>
        <dbReference type="Proteomes" id="UP001597387"/>
    </source>
</evidence>
<dbReference type="SUPFAM" id="SSF56281">
    <property type="entry name" value="Metallo-hydrolase/oxidoreductase"/>
    <property type="match status" value="1"/>
</dbReference>
<reference evidence="4" key="1">
    <citation type="journal article" date="2019" name="Int. J. Syst. Evol. Microbiol.">
        <title>The Global Catalogue of Microorganisms (GCM) 10K type strain sequencing project: providing services to taxonomists for standard genome sequencing and annotation.</title>
        <authorList>
            <consortium name="The Broad Institute Genomics Platform"/>
            <consortium name="The Broad Institute Genome Sequencing Center for Infectious Disease"/>
            <person name="Wu L."/>
            <person name="Ma J."/>
        </authorList>
    </citation>
    <scope>NUCLEOTIDE SEQUENCE [LARGE SCALE GENOMIC DNA]</scope>
    <source>
        <strain evidence="4">KCTC 42217</strain>
    </source>
</reference>
<keyword evidence="1" id="KW-1133">Transmembrane helix</keyword>
<proteinExistence type="predicted"/>
<comment type="caution">
    <text evidence="3">The sequence shown here is derived from an EMBL/GenBank/DDBJ whole genome shotgun (WGS) entry which is preliminary data.</text>
</comment>
<keyword evidence="1" id="KW-0472">Membrane</keyword>
<evidence type="ECO:0000259" key="2">
    <source>
        <dbReference type="SMART" id="SM00849"/>
    </source>
</evidence>
<dbReference type="RefSeq" id="WP_255901234.1">
    <property type="nucleotide sequence ID" value="NZ_JAFMZO010000002.1"/>
</dbReference>
<feature type="transmembrane region" description="Helical" evidence="1">
    <location>
        <begin position="301"/>
        <end position="321"/>
    </location>
</feature>
<feature type="domain" description="Metallo-beta-lactamase" evidence="2">
    <location>
        <begin position="33"/>
        <end position="246"/>
    </location>
</feature>
<dbReference type="PANTHER" id="PTHR42951">
    <property type="entry name" value="METALLO-BETA-LACTAMASE DOMAIN-CONTAINING"/>
    <property type="match status" value="1"/>
</dbReference>
<dbReference type="SMART" id="SM00849">
    <property type="entry name" value="Lactamase_B"/>
    <property type="match status" value="1"/>
</dbReference>
<gene>
    <name evidence="3" type="ORF">ACFSJU_12510</name>
</gene>
<dbReference type="EMBL" id="JBHUHZ010000002">
    <property type="protein sequence ID" value="MFD2163219.1"/>
    <property type="molecule type" value="Genomic_DNA"/>
</dbReference>
<sequence>MEILKNAEYTPIKSSGLEYYKVSSGVWGMKIVFVNVYIIAAGENAGNNWVLVDAGLKGSGEKIVRMAEDIFGEGTKPSAIILTHGHFDHVGALEELLETWSTPVYAHYLELPYLKGISSYPPPDPMVGGGLMSLMSWTFPKKPKDLGNKVRRFAAHTTAVPELPDWQFIHVPGHSPGQIALFRELDRTLISADAFVTTKQESAFSVMTQKHILSGPPKYFTVDWIAARESVEKLRDLRPHAAATGHGYPMYGEELTTSLNNLADNFEEEAVPKYGRYVKEPARANKNGVQYIPKRVNNPELIAAVALIGAVAAFAIVWKLTRKKVQKDDSSISDFFAKGFSY</sequence>
<organism evidence="3 4">
    <name type="scientific">Paradesertivirga mongoliensis</name>
    <dbReference type="NCBI Taxonomy" id="2100740"/>
    <lineage>
        <taxon>Bacteria</taxon>
        <taxon>Pseudomonadati</taxon>
        <taxon>Bacteroidota</taxon>
        <taxon>Sphingobacteriia</taxon>
        <taxon>Sphingobacteriales</taxon>
        <taxon>Sphingobacteriaceae</taxon>
        <taxon>Paradesertivirga</taxon>
    </lineage>
</organism>
<evidence type="ECO:0000313" key="3">
    <source>
        <dbReference type="EMBL" id="MFD2163219.1"/>
    </source>
</evidence>
<dbReference type="InterPro" id="IPR036866">
    <property type="entry name" value="RibonucZ/Hydroxyglut_hydro"/>
</dbReference>
<keyword evidence="4" id="KW-1185">Reference proteome</keyword>
<dbReference type="InterPro" id="IPR001279">
    <property type="entry name" value="Metallo-B-lactamas"/>
</dbReference>
<keyword evidence="1" id="KW-0812">Transmembrane</keyword>
<dbReference type="CDD" id="cd07721">
    <property type="entry name" value="yflN-like_MBL-fold"/>
    <property type="match status" value="1"/>
</dbReference>
<name>A0ABW4ZM97_9SPHI</name>
<dbReference type="InterPro" id="IPR050855">
    <property type="entry name" value="NDM-1-like"/>
</dbReference>
<evidence type="ECO:0000256" key="1">
    <source>
        <dbReference type="SAM" id="Phobius"/>
    </source>
</evidence>
<dbReference type="PANTHER" id="PTHR42951:SF17">
    <property type="entry name" value="METALLO-BETA-LACTAMASE DOMAIN-CONTAINING PROTEIN"/>
    <property type="match status" value="1"/>
</dbReference>
<dbReference type="Gene3D" id="3.60.15.10">
    <property type="entry name" value="Ribonuclease Z/Hydroxyacylglutathione hydrolase-like"/>
    <property type="match status" value="1"/>
</dbReference>
<accession>A0ABW4ZM97</accession>
<dbReference type="Proteomes" id="UP001597387">
    <property type="component" value="Unassembled WGS sequence"/>
</dbReference>
<dbReference type="Pfam" id="PF00753">
    <property type="entry name" value="Lactamase_B"/>
    <property type="match status" value="1"/>
</dbReference>
<protein>
    <submittedName>
        <fullName evidence="3">MBL fold metallo-hydrolase</fullName>
    </submittedName>
</protein>